<dbReference type="Proteomes" id="UP001565471">
    <property type="component" value="Unassembled WGS sequence"/>
</dbReference>
<feature type="chain" id="PRO_5041127781" evidence="12">
    <location>
        <begin position="31"/>
        <end position="795"/>
    </location>
</feature>
<dbReference type="Gene3D" id="3.30.1370.120">
    <property type="match status" value="2"/>
</dbReference>
<evidence type="ECO:0000256" key="4">
    <source>
        <dbReference type="ARBA" id="ARBA00022452"/>
    </source>
</evidence>
<keyword evidence="7" id="KW-0653">Protein transport</keyword>
<evidence type="ECO:0000256" key="11">
    <source>
        <dbReference type="SAM" id="MobiDB-lite"/>
    </source>
</evidence>
<dbReference type="PANTHER" id="PTHR30332">
    <property type="entry name" value="PROBABLE GENERAL SECRETION PATHWAY PROTEIN D"/>
    <property type="match status" value="1"/>
</dbReference>
<keyword evidence="5" id="KW-0812">Transmembrane</keyword>
<dbReference type="InterPro" id="IPR013356">
    <property type="entry name" value="T2SS_GspD"/>
</dbReference>
<dbReference type="Pfam" id="PF03958">
    <property type="entry name" value="Secretin_N"/>
    <property type="match status" value="1"/>
</dbReference>
<evidence type="ECO:0000259" key="15">
    <source>
        <dbReference type="Pfam" id="PF21305"/>
    </source>
</evidence>
<keyword evidence="9" id="KW-0998">Cell outer membrane</keyword>
<dbReference type="PRINTS" id="PR01032">
    <property type="entry name" value="PHAGEIV"/>
</dbReference>
<reference evidence="17 19" key="2">
    <citation type="submission" date="2024-07" db="EMBL/GenBank/DDBJ databases">
        <title>Genomic Encyclopedia of Type Strains, Phase V (KMG-V): Genome sequencing to study the core and pangenomes of soil and plant-associated prokaryotes.</title>
        <authorList>
            <person name="Whitman W."/>
        </authorList>
    </citation>
    <scope>NUCLEOTIDE SEQUENCE [LARGE SCALE GENOMIC DNA]</scope>
    <source>
        <strain evidence="17 19">USDA 415</strain>
    </source>
</reference>
<proteinExistence type="inferred from homology"/>
<dbReference type="InterPro" id="IPR049371">
    <property type="entry name" value="GspD-like_N0"/>
</dbReference>
<dbReference type="Pfam" id="PF00263">
    <property type="entry name" value="Secretin"/>
    <property type="match status" value="1"/>
</dbReference>
<comment type="similarity">
    <text evidence="2">Belongs to the bacterial secretin family. GSP D subfamily.</text>
</comment>
<evidence type="ECO:0000256" key="10">
    <source>
        <dbReference type="RuleBase" id="RU004004"/>
    </source>
</evidence>
<dbReference type="Proteomes" id="UP000673383">
    <property type="component" value="Unassembled WGS sequence"/>
</dbReference>
<evidence type="ECO:0000256" key="12">
    <source>
        <dbReference type="SAM" id="SignalP"/>
    </source>
</evidence>
<dbReference type="AlphaFoldDB" id="A0A4Y3ZLL5"/>
<dbReference type="GO" id="GO:0015628">
    <property type="term" value="P:protein secretion by the type II secretion system"/>
    <property type="evidence" value="ECO:0007669"/>
    <property type="project" value="InterPro"/>
</dbReference>
<sequence>MQRVGTVGRCPTIRGGLAAIFALTSLGLLASCNSATVGESVDASQLDVTDKVRSLDLAQRQPQPVGALAATGGGQSGSVRAAMYDGSEVTAVADARPQPASNGNGFDLNFESTPVATVAKVVLGDILHVGYTIDPRVQGTVSLVSVRPVPKSDMVFVLENALRLSGVVLLKDTAGYRLTPLGDAVGGGRVDAAAANPEPGFGISVVPLQYVSAQTLMKLTDSFATRAGAIRADTTRNLLLIQGTGAERRTAVDTVLSFDVDWMRGQSVGIFPISSGSPAPVIAELEKIVDSGENGLSQNVIKFMPIARLNAVLVVTKKPDMLHTAATWIKRLDRNDTARTSVHVYRVKYGDARQMARVLTDMFLGGSSGNLLDSADSQLAPGSGTSSTSSVADRLSLNNNNGSNSGMSGFASRGTSGTGATGQGLGQGFGAGGQANNPNIPGQGNNAALDAGRGAGGGNGQPVMQDVRITPDVVNNNLLIYADQANYRIIEATLLQIDEPQLQVAIDATIAEVTLNNTLSYGVQTYLTSQNLGLKPNTGSILGTQATSAPATTTDATTGAVSVAGSLTNAFINQSFPGFNFLIGNATQPSLILDALHAVTSVKVLSNPSLVVINNQVATLQVGDVVPVSTGSATVLTTSNTVVNTIDYRNTGIILKVSPRVSVNGTVRLDVEQEISNVPQSNGSTVNLTPTVSERRVKSQISVANGQTVLLAGLISEQQSGARNALPVLDQIPGLGDAFGHQSNGTQRTELIIFIRPQIIRNGSDAQTVAEELRSKLRGSIATTSTNAPITTSYH</sequence>
<keyword evidence="19" id="KW-1185">Reference proteome</keyword>
<reference evidence="16" key="1">
    <citation type="submission" date="2021-02" db="EMBL/GenBank/DDBJ databases">
        <title>Genomic Encyclopedia of Type Strains, Phase IV (KMG-V): Genome sequencing to study the core and pangenomes of soil and plant-associated prokaryotes.</title>
        <authorList>
            <person name="Whitman W."/>
        </authorList>
    </citation>
    <scope>NUCLEOTIDE SEQUENCE</scope>
    <source>
        <strain evidence="16">USDA 406</strain>
    </source>
</reference>
<feature type="domain" description="GspD-like N0" evidence="15">
    <location>
        <begin position="108"/>
        <end position="171"/>
    </location>
</feature>
<keyword evidence="3 10" id="KW-0813">Transport</keyword>
<accession>A0A4Y3ZLL5</accession>
<keyword evidence="4" id="KW-1134">Transmembrane beta strand</keyword>
<keyword evidence="8" id="KW-0472">Membrane</keyword>
<dbReference type="PANTHER" id="PTHR30332:SF25">
    <property type="entry name" value="SECRETIN XPSD"/>
    <property type="match status" value="1"/>
</dbReference>
<evidence type="ECO:0000256" key="1">
    <source>
        <dbReference type="ARBA" id="ARBA00004442"/>
    </source>
</evidence>
<evidence type="ECO:0000256" key="3">
    <source>
        <dbReference type="ARBA" id="ARBA00022448"/>
    </source>
</evidence>
<feature type="domain" description="Type II/III secretion system secretin-like" evidence="13">
    <location>
        <begin position="595"/>
        <end position="761"/>
    </location>
</feature>
<organism evidence="16 18">
    <name type="scientific">Bradyrhizobium elkanii</name>
    <dbReference type="NCBI Taxonomy" id="29448"/>
    <lineage>
        <taxon>Bacteria</taxon>
        <taxon>Pseudomonadati</taxon>
        <taxon>Pseudomonadota</taxon>
        <taxon>Alphaproteobacteria</taxon>
        <taxon>Hyphomicrobiales</taxon>
        <taxon>Nitrobacteraceae</taxon>
        <taxon>Bradyrhizobium</taxon>
    </lineage>
</organism>
<dbReference type="Pfam" id="PF21305">
    <property type="entry name" value="type_II_gspD_N0"/>
    <property type="match status" value="1"/>
</dbReference>
<feature type="signal peptide" evidence="12">
    <location>
        <begin position="1"/>
        <end position="30"/>
    </location>
</feature>
<evidence type="ECO:0000256" key="5">
    <source>
        <dbReference type="ARBA" id="ARBA00022692"/>
    </source>
</evidence>
<evidence type="ECO:0000256" key="8">
    <source>
        <dbReference type="ARBA" id="ARBA00023136"/>
    </source>
</evidence>
<dbReference type="GO" id="GO:0015627">
    <property type="term" value="C:type II protein secretion system complex"/>
    <property type="evidence" value="ECO:0007669"/>
    <property type="project" value="InterPro"/>
</dbReference>
<name>A0A4Y3ZLL5_BRAEL</name>
<dbReference type="GO" id="GO:0009279">
    <property type="term" value="C:cell outer membrane"/>
    <property type="evidence" value="ECO:0007669"/>
    <property type="project" value="UniProtKB-SubCell"/>
</dbReference>
<evidence type="ECO:0000256" key="6">
    <source>
        <dbReference type="ARBA" id="ARBA00022729"/>
    </source>
</evidence>
<feature type="compositionally biased region" description="Low complexity" evidence="11">
    <location>
        <begin position="398"/>
        <end position="415"/>
    </location>
</feature>
<dbReference type="EMBL" id="JAFICZ010000001">
    <property type="protein sequence ID" value="MBP1293335.1"/>
    <property type="molecule type" value="Genomic_DNA"/>
</dbReference>
<comment type="caution">
    <text evidence="16">The sequence shown here is derived from an EMBL/GenBank/DDBJ whole genome shotgun (WGS) entry which is preliminary data.</text>
</comment>
<dbReference type="PRINTS" id="PR00811">
    <property type="entry name" value="BCTERIALGSPD"/>
</dbReference>
<evidence type="ECO:0000313" key="16">
    <source>
        <dbReference type="EMBL" id="MBP1293335.1"/>
    </source>
</evidence>
<evidence type="ECO:0000256" key="2">
    <source>
        <dbReference type="ARBA" id="ARBA00006980"/>
    </source>
</evidence>
<dbReference type="GeneID" id="92951041"/>
<evidence type="ECO:0000259" key="14">
    <source>
        <dbReference type="Pfam" id="PF03958"/>
    </source>
</evidence>
<evidence type="ECO:0000259" key="13">
    <source>
        <dbReference type="Pfam" id="PF00263"/>
    </source>
</evidence>
<dbReference type="InterPro" id="IPR001775">
    <property type="entry name" value="GspD/PilQ"/>
</dbReference>
<feature type="compositionally biased region" description="Gly residues" evidence="11">
    <location>
        <begin position="416"/>
        <end position="433"/>
    </location>
</feature>
<protein>
    <submittedName>
        <fullName evidence="16">General secretion pathway protein D</fullName>
    </submittedName>
</protein>
<dbReference type="InterPro" id="IPR038591">
    <property type="entry name" value="NolW-like_sf"/>
</dbReference>
<gene>
    <name evidence="17" type="ORF">ABIF29_007739</name>
    <name evidence="16" type="ORF">JOH49_003088</name>
</gene>
<evidence type="ECO:0000256" key="9">
    <source>
        <dbReference type="ARBA" id="ARBA00023237"/>
    </source>
</evidence>
<dbReference type="PROSITE" id="PS51257">
    <property type="entry name" value="PROKAR_LIPOPROTEIN"/>
    <property type="match status" value="1"/>
</dbReference>
<dbReference type="RefSeq" id="WP_170198517.1">
    <property type="nucleotide sequence ID" value="NZ_BJNL01000036.1"/>
</dbReference>
<dbReference type="InterPro" id="IPR005644">
    <property type="entry name" value="NolW-like"/>
</dbReference>
<feature type="domain" description="NolW-like" evidence="14">
    <location>
        <begin position="342"/>
        <end position="503"/>
    </location>
</feature>
<comment type="subcellular location">
    <subcellularLocation>
        <location evidence="1 10">Cell outer membrane</location>
    </subcellularLocation>
</comment>
<dbReference type="InterPro" id="IPR050810">
    <property type="entry name" value="Bact_Secretion_Sys_Channel"/>
</dbReference>
<evidence type="ECO:0000313" key="19">
    <source>
        <dbReference type="Proteomes" id="UP001565471"/>
    </source>
</evidence>
<evidence type="ECO:0000313" key="18">
    <source>
        <dbReference type="Proteomes" id="UP000673383"/>
    </source>
</evidence>
<keyword evidence="6 12" id="KW-0732">Signal</keyword>
<evidence type="ECO:0000313" key="17">
    <source>
        <dbReference type="EMBL" id="MEY9320940.1"/>
    </source>
</evidence>
<evidence type="ECO:0000256" key="7">
    <source>
        <dbReference type="ARBA" id="ARBA00022927"/>
    </source>
</evidence>
<dbReference type="InterPro" id="IPR004846">
    <property type="entry name" value="T2SS/T3SS_dom"/>
</dbReference>
<dbReference type="NCBIfam" id="TIGR02517">
    <property type="entry name" value="type_II_gspD"/>
    <property type="match status" value="1"/>
</dbReference>
<dbReference type="EMBL" id="JBGBZA010000002">
    <property type="protein sequence ID" value="MEY9320940.1"/>
    <property type="molecule type" value="Genomic_DNA"/>
</dbReference>
<feature type="region of interest" description="Disordered" evidence="11">
    <location>
        <begin position="375"/>
        <end position="460"/>
    </location>
</feature>